<dbReference type="GO" id="GO:0042393">
    <property type="term" value="F:histone binding"/>
    <property type="evidence" value="ECO:0007669"/>
    <property type="project" value="TreeGrafter"/>
</dbReference>
<feature type="domain" description="SBNO alpha/beta" evidence="4">
    <location>
        <begin position="851"/>
        <end position="946"/>
    </location>
</feature>
<protein>
    <recommendedName>
        <fullName evidence="7">Strawberry notch-like protein</fullName>
    </recommendedName>
</protein>
<organism evidence="5 6">
    <name type="scientific">Prototheca wickerhamii</name>
    <dbReference type="NCBI Taxonomy" id="3111"/>
    <lineage>
        <taxon>Eukaryota</taxon>
        <taxon>Viridiplantae</taxon>
        <taxon>Chlorophyta</taxon>
        <taxon>core chlorophytes</taxon>
        <taxon>Trebouxiophyceae</taxon>
        <taxon>Chlorellales</taxon>
        <taxon>Chlorellaceae</taxon>
        <taxon>Prototheca</taxon>
    </lineage>
</organism>
<evidence type="ECO:0000259" key="3">
    <source>
        <dbReference type="Pfam" id="PF13872"/>
    </source>
</evidence>
<accession>A0AAD9MK05</accession>
<feature type="domain" description="Strawberry notch AAA" evidence="3">
    <location>
        <begin position="164"/>
        <end position="282"/>
    </location>
</feature>
<dbReference type="AlphaFoldDB" id="A0AAD9MK05"/>
<dbReference type="Proteomes" id="UP001255856">
    <property type="component" value="Unassembled WGS sequence"/>
</dbReference>
<dbReference type="PANTHER" id="PTHR12706:SF33">
    <property type="entry name" value="PROTEIN WITH HELICASE_C DOMAIN"/>
    <property type="match status" value="1"/>
</dbReference>
<dbReference type="Pfam" id="PF25373">
    <property type="entry name" value="SBNO"/>
    <property type="match status" value="1"/>
</dbReference>
<dbReference type="GO" id="GO:0006355">
    <property type="term" value="P:regulation of DNA-templated transcription"/>
    <property type="evidence" value="ECO:0007669"/>
    <property type="project" value="InterPro"/>
</dbReference>
<dbReference type="Pfam" id="PF13871">
    <property type="entry name" value="Helicase_C_4"/>
    <property type="match status" value="1"/>
</dbReference>
<dbReference type="InterPro" id="IPR026741">
    <property type="entry name" value="SNO"/>
</dbReference>
<gene>
    <name evidence="5" type="ORF">QBZ16_000586</name>
</gene>
<reference evidence="5" key="1">
    <citation type="submission" date="2021-01" db="EMBL/GenBank/DDBJ databases">
        <authorList>
            <person name="Eckstrom K.M.E."/>
        </authorList>
    </citation>
    <scope>NUCLEOTIDE SEQUENCE</scope>
    <source>
        <strain evidence="5">UVCC 0001</strain>
    </source>
</reference>
<dbReference type="SUPFAM" id="SSF52540">
    <property type="entry name" value="P-loop containing nucleoside triphosphate hydrolases"/>
    <property type="match status" value="1"/>
</dbReference>
<keyword evidence="6" id="KW-1185">Reference proteome</keyword>
<comment type="caution">
    <text evidence="5">The sequence shown here is derived from an EMBL/GenBank/DDBJ whole genome shotgun (WGS) entry which is preliminary data.</text>
</comment>
<dbReference type="Pfam" id="PF13872">
    <property type="entry name" value="AAA_34"/>
    <property type="match status" value="2"/>
</dbReference>
<sequence length="1082" mass="116013">MDAHENEWEDGSGEVLSSAVFQSYRCASLKEGRPHPGDIAEPASLAAIALPRNDYPLDAFPAEVITGGKLSSLQLEGMRYACERHRHWLPSGERQGFFLGDGAGVGKGRQISAIILDGYVRGRPKHVWVSSSTDLYQDAVRDLRDLGAHIPVIQNVQVTKVWPKNFVPGKEAQSTRVALSVLRVQEQLPRARVVYCSATGVSEVRNLAYMSRLGLWGAGSAFEDFDAFMASMRRRGVTFMEMLAMELKGQGLYVSRGLSFREAEFAELACPLGAEQRDTYDAAARLWRATREALARAAARHAPRRDPWKPYYGAVQRFFKLLLVSFKVPSVVGEARRALAAGECVVIGLQTTGEAALEALHLEPGAPCVDFVSTCREIALQFLSNHFPCADALDEGGADGSWAGVDGTDEGRASSEAAAAAARSKLHSIDITTPQMNQPPTMDVATPIFDEALQALRPPSALEERERLLALWRALPLPPNFLDVLVDELGGPGAVAEMTGRHGRVCRDPGSGALRYALRAAGAGDAAASELDSLNVNEKAAFMAGSKLVAVISDAASTGISLHASAAAANRRRRLHLTIELPWSADKAIQQLGRSHRANQASAPRYLLVHTDAGGEARFAAAVARRLQSLGALTRGDRRAASGLDLSAHDVDCPAGKKALRRVLEAAQRGAPLPPPGVRLHDALRRVPDPTRLRALLPAADGDLVARVAAGLDGMSAADLVDATRAVHDALRGACADMGLAPEPGGTEVRRFLNRLLCLELDRQNALFDYFQAALGAEIRAARADGSWSEGVRDLPGRGARRERAAVVLWVDQASGLRTLRHDLSVDRGLSFDAALARLEAARREEAVEGAAPQSSFMLSRRLVHGHPSVILALRRPKQPGVFAVFRPGTGAAALDSDGHELAAKYVRSSPQAVREAWEQAYDAALSGCLHGPGCRQGPDCTAGRRRLPVTLLTGSVIRIWDVLERVLAAHSSELPKTERALRIVRVELPPEDDGTAILIGVRFPSVLLPEVVATLAIQAQLATGQGSWSTLGQKRSVEVREPLRPLTTVPSAPPASDRSQSLSNAKALAELVAMGFAASKG</sequence>
<evidence type="ECO:0008006" key="7">
    <source>
        <dbReference type="Google" id="ProtNLM"/>
    </source>
</evidence>
<dbReference type="InterPro" id="IPR027417">
    <property type="entry name" value="P-loop_NTPase"/>
</dbReference>
<evidence type="ECO:0000313" key="5">
    <source>
        <dbReference type="EMBL" id="KAK2080732.1"/>
    </source>
</evidence>
<dbReference type="GO" id="GO:0005634">
    <property type="term" value="C:nucleus"/>
    <property type="evidence" value="ECO:0007669"/>
    <property type="project" value="TreeGrafter"/>
</dbReference>
<evidence type="ECO:0000259" key="4">
    <source>
        <dbReference type="Pfam" id="PF25373"/>
    </source>
</evidence>
<comment type="similarity">
    <text evidence="1">Belongs to the SBNO family.</text>
</comment>
<name>A0AAD9MK05_PROWI</name>
<dbReference type="EMBL" id="JASFZW010000001">
    <property type="protein sequence ID" value="KAK2080732.1"/>
    <property type="molecule type" value="Genomic_DNA"/>
</dbReference>
<evidence type="ECO:0000256" key="1">
    <source>
        <dbReference type="ARBA" id="ARBA00006992"/>
    </source>
</evidence>
<dbReference type="InterPro" id="IPR057332">
    <property type="entry name" value="SBNO_a/b_dom"/>
</dbReference>
<evidence type="ECO:0000259" key="2">
    <source>
        <dbReference type="Pfam" id="PF13871"/>
    </source>
</evidence>
<feature type="domain" description="Strawberry notch helicase C" evidence="2">
    <location>
        <begin position="480"/>
        <end position="794"/>
    </location>
</feature>
<dbReference type="GO" id="GO:0031490">
    <property type="term" value="F:chromatin DNA binding"/>
    <property type="evidence" value="ECO:0007669"/>
    <property type="project" value="TreeGrafter"/>
</dbReference>
<dbReference type="PANTHER" id="PTHR12706">
    <property type="entry name" value="STRAWBERRY NOTCH-RELATED"/>
    <property type="match status" value="1"/>
</dbReference>
<feature type="domain" description="Strawberry notch AAA" evidence="3">
    <location>
        <begin position="34"/>
        <end position="158"/>
    </location>
</feature>
<dbReference type="InterPro" id="IPR026937">
    <property type="entry name" value="SBNO_Helicase_C_dom"/>
</dbReference>
<evidence type="ECO:0000313" key="6">
    <source>
        <dbReference type="Proteomes" id="UP001255856"/>
    </source>
</evidence>
<dbReference type="InterPro" id="IPR039187">
    <property type="entry name" value="SNO_AAA"/>
</dbReference>
<proteinExistence type="inferred from homology"/>